<gene>
    <name evidence="4" type="ORF">WAE58_20805</name>
</gene>
<protein>
    <submittedName>
        <fullName evidence="4">SDR family NAD(P)-dependent oxidoreductase</fullName>
    </submittedName>
</protein>
<evidence type="ECO:0000313" key="5">
    <source>
        <dbReference type="Proteomes" id="UP001378956"/>
    </source>
</evidence>
<dbReference type="PRINTS" id="PR00081">
    <property type="entry name" value="GDHRDH"/>
</dbReference>
<dbReference type="PANTHER" id="PTHR43544:SF7">
    <property type="entry name" value="NADB-LER2"/>
    <property type="match status" value="1"/>
</dbReference>
<evidence type="ECO:0000256" key="2">
    <source>
        <dbReference type="ARBA" id="ARBA00023002"/>
    </source>
</evidence>
<dbReference type="InterPro" id="IPR002347">
    <property type="entry name" value="SDR_fam"/>
</dbReference>
<keyword evidence="2" id="KW-0560">Oxidoreductase</keyword>
<name>A0ABU8NSJ9_9SPHI</name>
<dbReference type="SUPFAM" id="SSF51735">
    <property type="entry name" value="NAD(P)-binding Rossmann-fold domains"/>
    <property type="match status" value="1"/>
</dbReference>
<dbReference type="RefSeq" id="WP_288882658.1">
    <property type="nucleotide sequence ID" value="NZ_CBFGNQ010000008.1"/>
</dbReference>
<organism evidence="4 5">
    <name type="scientific">Pedobacter panaciterrae</name>
    <dbReference type="NCBI Taxonomy" id="363849"/>
    <lineage>
        <taxon>Bacteria</taxon>
        <taxon>Pseudomonadati</taxon>
        <taxon>Bacteroidota</taxon>
        <taxon>Sphingobacteriia</taxon>
        <taxon>Sphingobacteriales</taxon>
        <taxon>Sphingobacteriaceae</taxon>
        <taxon>Pedobacter</taxon>
    </lineage>
</organism>
<dbReference type="PANTHER" id="PTHR43544">
    <property type="entry name" value="SHORT-CHAIN DEHYDROGENASE/REDUCTASE"/>
    <property type="match status" value="1"/>
</dbReference>
<keyword evidence="1" id="KW-0521">NADP</keyword>
<dbReference type="InterPro" id="IPR051468">
    <property type="entry name" value="Fungal_SecMetab_SDRs"/>
</dbReference>
<dbReference type="Gene3D" id="3.40.50.720">
    <property type="entry name" value="NAD(P)-binding Rossmann-like Domain"/>
    <property type="match status" value="1"/>
</dbReference>
<proteinExistence type="inferred from homology"/>
<dbReference type="Pfam" id="PF00106">
    <property type="entry name" value="adh_short"/>
    <property type="match status" value="1"/>
</dbReference>
<keyword evidence="5" id="KW-1185">Reference proteome</keyword>
<comment type="similarity">
    <text evidence="3">Belongs to the short-chain dehydrogenases/reductases (SDR) family.</text>
</comment>
<evidence type="ECO:0000256" key="3">
    <source>
        <dbReference type="RuleBase" id="RU000363"/>
    </source>
</evidence>
<sequence>MNNTRNKVAVITGGNSGIGLALAENLLREGFCVLITSRSGEVTLSHPKLSVVKLDLKDEASIANSKIIIENLVSKIDLLINNAGIADDIHLLRPTLDSFKDTIDTNLTGTIFFTEALLPLLSQEAVVVNISSEMGLFEHLQSNAYAYRISKSGLNVYTKLLAQSYEGTGIKVFAIHPGWVRTKLGGALAPVLPDEAAKGIIMAIKKEKDTGIYINVYSGQSVRI</sequence>
<dbReference type="Proteomes" id="UP001378956">
    <property type="component" value="Unassembled WGS sequence"/>
</dbReference>
<dbReference type="InterPro" id="IPR036291">
    <property type="entry name" value="NAD(P)-bd_dom_sf"/>
</dbReference>
<dbReference type="EMBL" id="JBBEUB010000008">
    <property type="protein sequence ID" value="MEJ2904898.1"/>
    <property type="molecule type" value="Genomic_DNA"/>
</dbReference>
<evidence type="ECO:0000256" key="1">
    <source>
        <dbReference type="ARBA" id="ARBA00022857"/>
    </source>
</evidence>
<dbReference type="PRINTS" id="PR00080">
    <property type="entry name" value="SDRFAMILY"/>
</dbReference>
<comment type="caution">
    <text evidence="4">The sequence shown here is derived from an EMBL/GenBank/DDBJ whole genome shotgun (WGS) entry which is preliminary data.</text>
</comment>
<accession>A0ABU8NSJ9</accession>
<evidence type="ECO:0000313" key="4">
    <source>
        <dbReference type="EMBL" id="MEJ2904898.1"/>
    </source>
</evidence>
<reference evidence="4 5" key="1">
    <citation type="submission" date="2024-03" db="EMBL/GenBank/DDBJ databases">
        <title>Sequence of Lycoming College Course Isolates.</title>
        <authorList>
            <person name="Plotts O."/>
            <person name="Newman J."/>
        </authorList>
    </citation>
    <scope>NUCLEOTIDE SEQUENCE [LARGE SCALE GENOMIC DNA]</scope>
    <source>
        <strain evidence="4 5">CJB-3</strain>
    </source>
</reference>